<comment type="caution">
    <text evidence="2">The sequence shown here is derived from an EMBL/GenBank/DDBJ whole genome shotgun (WGS) entry which is preliminary data.</text>
</comment>
<accession>A0A133MNE0</accession>
<dbReference type="AlphaFoldDB" id="A0A133MNE0"/>
<sequence>MCEAMGIKKRKSKKGFTVIEAIISLVLFTLIMIPLGSFTLTAVKTSVKSATKEQAINAAQSIVESIKSLNENDFDKDEIDLPNNIKLKKEPNLDGNNKEASYSINGNFQIPNTRNTFNIEGTIVPRDLIKDSESNDKSTTYNYENKKNNNEEKFNYYIYINSQGNLKGVSSPLNNSEIEKFENKNTDKINNIGKSKYLNLKVVIEKNNKGYIETCLNDKTINNMDVKDKYEFNIGRSNLDIKVIYCGNDNKTINLSVENLNENKNFKLNLSAFKLSNNSNYVINSNNLFGDIDIRANLMENEKVVNKNMLYHITLNVKKDDDILYTLKSTKAM</sequence>
<gene>
    <name evidence="2" type="ORF">HMPREF3222_03019</name>
</gene>
<organism evidence="2 3">
    <name type="scientific">Clostridium perfringens</name>
    <dbReference type="NCBI Taxonomy" id="1502"/>
    <lineage>
        <taxon>Bacteria</taxon>
        <taxon>Bacillati</taxon>
        <taxon>Bacillota</taxon>
        <taxon>Clostridia</taxon>
        <taxon>Eubacteriales</taxon>
        <taxon>Clostridiaceae</taxon>
        <taxon>Clostridium</taxon>
    </lineage>
</organism>
<evidence type="ECO:0000256" key="1">
    <source>
        <dbReference type="SAM" id="Phobius"/>
    </source>
</evidence>
<dbReference type="InterPro" id="IPR012902">
    <property type="entry name" value="N_methyl_site"/>
</dbReference>
<evidence type="ECO:0000313" key="2">
    <source>
        <dbReference type="EMBL" id="KXA05562.1"/>
    </source>
</evidence>
<dbReference type="PATRIC" id="fig|1502.174.peg.3042"/>
<feature type="transmembrane region" description="Helical" evidence="1">
    <location>
        <begin position="21"/>
        <end position="43"/>
    </location>
</feature>
<keyword evidence="1" id="KW-0812">Transmembrane</keyword>
<evidence type="ECO:0000313" key="3">
    <source>
        <dbReference type="Proteomes" id="UP000070646"/>
    </source>
</evidence>
<keyword evidence="1" id="KW-1133">Transmembrane helix</keyword>
<protein>
    <submittedName>
        <fullName evidence="2">Prepilin-type cleavage/methylation protein</fullName>
    </submittedName>
</protein>
<proteinExistence type="predicted"/>
<reference evidence="2 3" key="1">
    <citation type="submission" date="2016-01" db="EMBL/GenBank/DDBJ databases">
        <authorList>
            <person name="Oliw E.H."/>
        </authorList>
    </citation>
    <scope>NUCLEOTIDE SEQUENCE [LARGE SCALE GENOMIC DNA]</scope>
    <source>
        <strain evidence="2 3">MJR7757A</strain>
    </source>
</reference>
<dbReference type="Proteomes" id="UP000070646">
    <property type="component" value="Unassembled WGS sequence"/>
</dbReference>
<dbReference type="EMBL" id="LRPU01000196">
    <property type="protein sequence ID" value="KXA05562.1"/>
    <property type="molecule type" value="Genomic_DNA"/>
</dbReference>
<name>A0A133MNE0_CLOPF</name>
<keyword evidence="1" id="KW-0472">Membrane</keyword>
<dbReference type="Pfam" id="PF07963">
    <property type="entry name" value="N_methyl"/>
    <property type="match status" value="1"/>
</dbReference>